<feature type="region of interest" description="Disordered" evidence="1">
    <location>
        <begin position="229"/>
        <end position="255"/>
    </location>
</feature>
<dbReference type="RefSeq" id="WP_177097680.1">
    <property type="nucleotide sequence ID" value="NZ_JACAOS010000003.1"/>
</dbReference>
<dbReference type="AlphaFoldDB" id="A0A7Y7XDC0"/>
<evidence type="ECO:0000313" key="4">
    <source>
        <dbReference type="Proteomes" id="UP000539985"/>
    </source>
</evidence>
<comment type="caution">
    <text evidence="3">The sequence shown here is derived from an EMBL/GenBank/DDBJ whole genome shotgun (WGS) entry which is preliminary data.</text>
</comment>
<feature type="chain" id="PRO_5030611362" evidence="2">
    <location>
        <begin position="25"/>
        <end position="324"/>
    </location>
</feature>
<name>A0A7Y7XDC0_9PSED</name>
<proteinExistence type="predicted"/>
<gene>
    <name evidence="3" type="ORF">HX882_12360</name>
</gene>
<keyword evidence="2" id="KW-0732">Signal</keyword>
<evidence type="ECO:0000313" key="3">
    <source>
        <dbReference type="EMBL" id="NWB96687.1"/>
    </source>
</evidence>
<sequence>MKPTMALKPLVFALAAVMAMAAQAGGNDDGHGRRHHDHNQGPDLATLLQITAGASASVNDTQDSHGNAVINEGTQNNGSINNSLNSASGNMGANAAAGDGNQQLNEAALATADESFIFGSASSNTTLTQTNHNNTVANESTQNNGSLNSSGNYGSGNMGVNVAAGDFNQQKNDLAIAVSGGRVASATGSATQNSNGLQVANAGVQAYKVTTLKATISLEGGYSGTFKGTESSGSDGHGGWGNDDRGHGKGSTIKGTEMGTIDLNGVATYQVMTPNGWTMPVVNNASINGSLNNASGNVGANVAAGVGNQQGNTLSIAAGCRACM</sequence>
<reference evidence="3 4" key="1">
    <citation type="submission" date="2020-04" db="EMBL/GenBank/DDBJ databases">
        <title>Molecular characterization of pseudomonads from Agaricus bisporus reveal novel blotch 2 pathogens in Western Europe.</title>
        <authorList>
            <person name="Taparia T."/>
            <person name="Krijger M."/>
            <person name="Haynes E."/>
            <person name="Elpinstone J.G."/>
            <person name="Noble R."/>
            <person name="Van Der Wolf J."/>
        </authorList>
    </citation>
    <scope>NUCLEOTIDE SEQUENCE [LARGE SCALE GENOMIC DNA]</scope>
    <source>
        <strain evidence="3 4">H7001</strain>
    </source>
</reference>
<organism evidence="3 4">
    <name type="scientific">Pseudomonas gingeri</name>
    <dbReference type="NCBI Taxonomy" id="117681"/>
    <lineage>
        <taxon>Bacteria</taxon>
        <taxon>Pseudomonadati</taxon>
        <taxon>Pseudomonadota</taxon>
        <taxon>Gammaproteobacteria</taxon>
        <taxon>Pseudomonadales</taxon>
        <taxon>Pseudomonadaceae</taxon>
        <taxon>Pseudomonas</taxon>
    </lineage>
</organism>
<dbReference type="EMBL" id="JACAQB010000006">
    <property type="protein sequence ID" value="NWB96687.1"/>
    <property type="molecule type" value="Genomic_DNA"/>
</dbReference>
<dbReference type="Proteomes" id="UP000539985">
    <property type="component" value="Unassembled WGS sequence"/>
</dbReference>
<accession>A0A7Y7XDC0</accession>
<protein>
    <submittedName>
        <fullName evidence="3">Heme utilization protein</fullName>
    </submittedName>
</protein>
<evidence type="ECO:0000256" key="2">
    <source>
        <dbReference type="SAM" id="SignalP"/>
    </source>
</evidence>
<feature type="region of interest" description="Disordered" evidence="1">
    <location>
        <begin position="58"/>
        <end position="85"/>
    </location>
</feature>
<evidence type="ECO:0000256" key="1">
    <source>
        <dbReference type="SAM" id="MobiDB-lite"/>
    </source>
</evidence>
<feature type="signal peptide" evidence="2">
    <location>
        <begin position="1"/>
        <end position="24"/>
    </location>
</feature>